<reference evidence="2 3" key="1">
    <citation type="submission" date="2018-07" db="EMBL/GenBank/DDBJ databases">
        <authorList>
            <person name="Dixon J."/>
            <person name="Knudsen H.R."/>
            <person name="Rock W."/>
            <person name="Scott A.N."/>
            <person name="Walsdorf S.L."/>
            <person name="Layton S.R."/>
            <person name="Nayek S."/>
            <person name="Kim T."/>
            <person name="Hughes L.E."/>
            <person name="Garlena R.A."/>
            <person name="Russell D.A."/>
            <person name="Pope W.H."/>
            <person name="Jacobs-Sera D."/>
            <person name="Hatfull G.F."/>
        </authorList>
    </citation>
    <scope>NUCLEOTIDE SEQUENCE [LARGE SCALE GENOMIC DNA]</scope>
</reference>
<proteinExistence type="predicted"/>
<evidence type="ECO:0000313" key="3">
    <source>
        <dbReference type="Proteomes" id="UP000259914"/>
    </source>
</evidence>
<dbReference type="Proteomes" id="UP000259914">
    <property type="component" value="Segment"/>
</dbReference>
<feature type="region of interest" description="Disordered" evidence="1">
    <location>
        <begin position="1"/>
        <end position="20"/>
    </location>
</feature>
<gene>
    <name evidence="2" type="primary">86</name>
    <name evidence="2" type="ORF">SEA_SPARKLEGODDESS_86</name>
</gene>
<evidence type="ECO:0000256" key="1">
    <source>
        <dbReference type="SAM" id="MobiDB-lite"/>
    </source>
</evidence>
<protein>
    <submittedName>
        <fullName evidence="2">Uncharacterized protein</fullName>
    </submittedName>
</protein>
<dbReference type="EMBL" id="MH590589">
    <property type="protein sequence ID" value="AXH68798.1"/>
    <property type="molecule type" value="Genomic_DNA"/>
</dbReference>
<evidence type="ECO:0000313" key="2">
    <source>
        <dbReference type="EMBL" id="AXH68798.1"/>
    </source>
</evidence>
<organism evidence="2 3">
    <name type="scientific">Streptomyces phage SparkleGoddess</name>
    <dbReference type="NCBI Taxonomy" id="2283305"/>
    <lineage>
        <taxon>Viruses</taxon>
        <taxon>Duplodnaviria</taxon>
        <taxon>Heunggongvirae</taxon>
        <taxon>Uroviricota</taxon>
        <taxon>Caudoviricetes</taxon>
        <taxon>Stanwilliamsviridae</taxon>
        <taxon>Loccivirinae</taxon>
        <taxon>Gilsonvirus</taxon>
        <taxon>Gilsonvirus comrade</taxon>
    </lineage>
</organism>
<accession>A0A345ME17</accession>
<sequence>MRRFNLVRNEDESGVSGTGTVAQGVQFGDGTCAMRWLTETASTAVYDSISDLEKIHGHGGKTVVEWIDTVNV</sequence>
<name>A0A345ME17_9CAUD</name>